<comment type="caution">
    <text evidence="2">The sequence shown here is derived from an EMBL/GenBank/DDBJ whole genome shotgun (WGS) entry which is preliminary data.</text>
</comment>
<sequence>MEFSLRIRARNNAYTRITTRLAATLAFTAVASGLLAGGTAQAYEVESGSFAFSGDAGEYISAGQSYSYTDGEGSQDGMTVQGYTSNGVGTGVGVFVNGAGGDTWSLHMEAPWGPSQPLVPGTYTGAKANPAPGEPRIELRGNGRDCLAEGSFTIRSVEFGPYGYVKALDASFEQHCPGATESVRGEVRLTNPEPPAETVLGLQVAADGVADRTTGKAVVHGTVTCNSPVTVQSYGTVSQTVEGVTVRGSYRTEVACVPGDPTPWTAQATPTGTVPFQRGEASVIARTTGTDPFYGHTITGDYSGLIQLDKK</sequence>
<dbReference type="AlphaFoldDB" id="A0A4Y3VP06"/>
<feature type="signal peptide" evidence="1">
    <location>
        <begin position="1"/>
        <end position="42"/>
    </location>
</feature>
<accession>A0A4Y3VP06</accession>
<dbReference type="Proteomes" id="UP000317881">
    <property type="component" value="Unassembled WGS sequence"/>
</dbReference>
<organism evidence="2 3">
    <name type="scientific">Streptomyces spinoverrucosus</name>
    <dbReference type="NCBI Taxonomy" id="284043"/>
    <lineage>
        <taxon>Bacteria</taxon>
        <taxon>Bacillati</taxon>
        <taxon>Actinomycetota</taxon>
        <taxon>Actinomycetes</taxon>
        <taxon>Kitasatosporales</taxon>
        <taxon>Streptomycetaceae</taxon>
        <taxon>Streptomyces</taxon>
    </lineage>
</organism>
<evidence type="ECO:0000256" key="1">
    <source>
        <dbReference type="SAM" id="SignalP"/>
    </source>
</evidence>
<proteinExistence type="predicted"/>
<dbReference type="EMBL" id="BJND01000057">
    <property type="protein sequence ID" value="GEC08742.1"/>
    <property type="molecule type" value="Genomic_DNA"/>
</dbReference>
<evidence type="ECO:0000313" key="2">
    <source>
        <dbReference type="EMBL" id="GEC08742.1"/>
    </source>
</evidence>
<gene>
    <name evidence="2" type="ORF">SSP24_63970</name>
</gene>
<keyword evidence="1" id="KW-0732">Signal</keyword>
<evidence type="ECO:0000313" key="3">
    <source>
        <dbReference type="Proteomes" id="UP000317881"/>
    </source>
</evidence>
<feature type="chain" id="PRO_5021321237" description="Lipoprotein" evidence="1">
    <location>
        <begin position="43"/>
        <end position="311"/>
    </location>
</feature>
<keyword evidence="3" id="KW-1185">Reference proteome</keyword>
<name>A0A4Y3VP06_9ACTN</name>
<evidence type="ECO:0008006" key="4">
    <source>
        <dbReference type="Google" id="ProtNLM"/>
    </source>
</evidence>
<protein>
    <recommendedName>
        <fullName evidence="4">Lipoprotein</fullName>
    </recommendedName>
</protein>
<reference evidence="2 3" key="1">
    <citation type="submission" date="2019-06" db="EMBL/GenBank/DDBJ databases">
        <title>Whole genome shotgun sequence of Streptomyces spinoverrucosus NBRC 14228.</title>
        <authorList>
            <person name="Hosoyama A."/>
            <person name="Uohara A."/>
            <person name="Ohji S."/>
            <person name="Ichikawa N."/>
        </authorList>
    </citation>
    <scope>NUCLEOTIDE SEQUENCE [LARGE SCALE GENOMIC DNA]</scope>
    <source>
        <strain evidence="2 3">NBRC 14228</strain>
    </source>
</reference>